<dbReference type="InterPro" id="IPR000620">
    <property type="entry name" value="EamA_dom"/>
</dbReference>
<feature type="transmembrane region" description="Helical" evidence="8">
    <location>
        <begin position="129"/>
        <end position="145"/>
    </location>
</feature>
<comment type="subcellular location">
    <subcellularLocation>
        <location evidence="1">Cell membrane</location>
        <topology evidence="1">Multi-pass membrane protein</topology>
    </subcellularLocation>
</comment>
<dbReference type="InterPro" id="IPR037185">
    <property type="entry name" value="EmrE-like"/>
</dbReference>
<evidence type="ECO:0000256" key="7">
    <source>
        <dbReference type="ARBA" id="ARBA00023136"/>
    </source>
</evidence>
<protein>
    <submittedName>
        <fullName evidence="10">EamA family transporter RarD</fullName>
    </submittedName>
</protein>
<feature type="transmembrane region" description="Helical" evidence="8">
    <location>
        <begin position="12"/>
        <end position="28"/>
    </location>
</feature>
<feature type="transmembrane region" description="Helical" evidence="8">
    <location>
        <begin position="245"/>
        <end position="262"/>
    </location>
</feature>
<feature type="transmembrane region" description="Helical" evidence="8">
    <location>
        <begin position="40"/>
        <end position="61"/>
    </location>
</feature>
<feature type="transmembrane region" description="Helical" evidence="8">
    <location>
        <begin position="100"/>
        <end position="122"/>
    </location>
</feature>
<feature type="domain" description="EamA" evidence="9">
    <location>
        <begin position="154"/>
        <end position="285"/>
    </location>
</feature>
<evidence type="ECO:0000256" key="1">
    <source>
        <dbReference type="ARBA" id="ARBA00004651"/>
    </source>
</evidence>
<feature type="transmembrane region" description="Helical" evidence="8">
    <location>
        <begin position="180"/>
        <end position="200"/>
    </location>
</feature>
<evidence type="ECO:0000256" key="3">
    <source>
        <dbReference type="ARBA" id="ARBA00022448"/>
    </source>
</evidence>
<dbReference type="Pfam" id="PF00892">
    <property type="entry name" value="EamA"/>
    <property type="match status" value="2"/>
</dbReference>
<evidence type="ECO:0000256" key="5">
    <source>
        <dbReference type="ARBA" id="ARBA00022692"/>
    </source>
</evidence>
<feature type="domain" description="EamA" evidence="9">
    <location>
        <begin position="9"/>
        <end position="141"/>
    </location>
</feature>
<name>A0A3P1T079_9GAMM</name>
<dbReference type="InterPro" id="IPR004626">
    <property type="entry name" value="RarD"/>
</dbReference>
<proteinExistence type="inferred from homology"/>
<evidence type="ECO:0000256" key="8">
    <source>
        <dbReference type="SAM" id="Phobius"/>
    </source>
</evidence>
<evidence type="ECO:0000256" key="2">
    <source>
        <dbReference type="ARBA" id="ARBA00007362"/>
    </source>
</evidence>
<reference evidence="10 11" key="1">
    <citation type="submission" date="2018-11" db="EMBL/GenBank/DDBJ databases">
        <title>The draft genome sequence of Amphritea balenae JAMM 1525T.</title>
        <authorList>
            <person name="Fang Z."/>
            <person name="Zhang Y."/>
            <person name="Han X."/>
        </authorList>
    </citation>
    <scope>NUCLEOTIDE SEQUENCE [LARGE SCALE GENOMIC DNA]</scope>
    <source>
        <strain evidence="10 11">JAMM 1525</strain>
    </source>
</reference>
<dbReference type="PANTHER" id="PTHR22911">
    <property type="entry name" value="ACYL-MALONYL CONDENSING ENZYME-RELATED"/>
    <property type="match status" value="1"/>
</dbReference>
<keyword evidence="3" id="KW-0813">Transport</keyword>
<keyword evidence="5 8" id="KW-0812">Transmembrane</keyword>
<dbReference type="OrthoDB" id="369870at2"/>
<accession>A0A3P1T079</accession>
<dbReference type="RefSeq" id="WP_124924867.1">
    <property type="nucleotide sequence ID" value="NZ_BMOH01000001.1"/>
</dbReference>
<evidence type="ECO:0000313" key="10">
    <source>
        <dbReference type="EMBL" id="RRD01793.1"/>
    </source>
</evidence>
<dbReference type="SUPFAM" id="SSF103481">
    <property type="entry name" value="Multidrug resistance efflux transporter EmrE"/>
    <property type="match status" value="2"/>
</dbReference>
<gene>
    <name evidence="10" type="primary">rarD</name>
    <name evidence="10" type="ORF">EHS89_04440</name>
</gene>
<dbReference type="PANTHER" id="PTHR22911:SF137">
    <property type="entry name" value="SOLUTE CARRIER FAMILY 35 MEMBER G2-RELATED"/>
    <property type="match status" value="1"/>
</dbReference>
<keyword evidence="6 8" id="KW-1133">Transmembrane helix</keyword>
<evidence type="ECO:0000256" key="6">
    <source>
        <dbReference type="ARBA" id="ARBA00022989"/>
    </source>
</evidence>
<dbReference type="NCBIfam" id="TIGR00688">
    <property type="entry name" value="rarD"/>
    <property type="match status" value="1"/>
</dbReference>
<organism evidence="10 11">
    <name type="scientific">Amphritea balenae</name>
    <dbReference type="NCBI Taxonomy" id="452629"/>
    <lineage>
        <taxon>Bacteria</taxon>
        <taxon>Pseudomonadati</taxon>
        <taxon>Pseudomonadota</taxon>
        <taxon>Gammaproteobacteria</taxon>
        <taxon>Oceanospirillales</taxon>
        <taxon>Oceanospirillaceae</taxon>
        <taxon>Amphritea</taxon>
    </lineage>
</organism>
<feature type="transmembrane region" description="Helical" evidence="8">
    <location>
        <begin position="151"/>
        <end position="168"/>
    </location>
</feature>
<comment type="similarity">
    <text evidence="2">Belongs to the EamA transporter family.</text>
</comment>
<keyword evidence="4" id="KW-1003">Cell membrane</keyword>
<dbReference type="Proteomes" id="UP000267535">
    <property type="component" value="Unassembled WGS sequence"/>
</dbReference>
<feature type="transmembrane region" description="Helical" evidence="8">
    <location>
        <begin position="73"/>
        <end position="94"/>
    </location>
</feature>
<sequence>MPTDTEQRKGILFALAAYGMWGLVPIYFKAVDHVSPFEVVAHRVLWSVAFLAIFIVATGRWQEFTRYLKQHRLVAGLLLSAIIISLNWLVFIWAVGQGRILEAALGYFINPLISVLLGMIFLSERLRRIQWLAIILAAIGVGYQLVLLGSLPWVALVLAFSFGFYGLLRKRLTVDPFSGLLIETLLLSPIALAYLFWLAQQNALQFQFTTDATTLLLIASGLVTSLPLICFAAGARRLTLTLNGLLQYIAPSIAFLLAVFIYNEPLDGNKLITFSFIWVGLIFFTLESLWQTKGKAIPLATD</sequence>
<comment type="caution">
    <text evidence="10">The sequence shown here is derived from an EMBL/GenBank/DDBJ whole genome shotgun (WGS) entry which is preliminary data.</text>
</comment>
<keyword evidence="7 8" id="KW-0472">Membrane</keyword>
<evidence type="ECO:0000256" key="4">
    <source>
        <dbReference type="ARBA" id="ARBA00022475"/>
    </source>
</evidence>
<feature type="transmembrane region" description="Helical" evidence="8">
    <location>
        <begin position="268"/>
        <end position="286"/>
    </location>
</feature>
<feature type="transmembrane region" description="Helical" evidence="8">
    <location>
        <begin position="212"/>
        <end position="233"/>
    </location>
</feature>
<evidence type="ECO:0000313" key="11">
    <source>
        <dbReference type="Proteomes" id="UP000267535"/>
    </source>
</evidence>
<evidence type="ECO:0000259" key="9">
    <source>
        <dbReference type="Pfam" id="PF00892"/>
    </source>
</evidence>
<dbReference type="EMBL" id="RQXV01000001">
    <property type="protein sequence ID" value="RRD01793.1"/>
    <property type="molecule type" value="Genomic_DNA"/>
</dbReference>
<dbReference type="GO" id="GO:0005886">
    <property type="term" value="C:plasma membrane"/>
    <property type="evidence" value="ECO:0007669"/>
    <property type="project" value="UniProtKB-SubCell"/>
</dbReference>
<keyword evidence="11" id="KW-1185">Reference proteome</keyword>
<dbReference type="AlphaFoldDB" id="A0A3P1T079"/>